<evidence type="ECO:0000313" key="12">
    <source>
        <dbReference type="Proteomes" id="UP000255066"/>
    </source>
</evidence>
<evidence type="ECO:0000256" key="4">
    <source>
        <dbReference type="ARBA" id="ARBA00023136"/>
    </source>
</evidence>
<evidence type="ECO:0000313" key="9">
    <source>
        <dbReference type="EMBL" id="KTC74489.1"/>
    </source>
</evidence>
<dbReference type="InterPro" id="IPR056738">
    <property type="entry name" value="NfeD1b_N"/>
</dbReference>
<dbReference type="RefSeq" id="WP_058522876.1">
    <property type="nucleotide sequence ID" value="NZ_CAAAHV010000036.1"/>
</dbReference>
<name>A0A378IBL8_9GAMM</name>
<feature type="domain" description="NfeD1b N-terminal" evidence="8">
    <location>
        <begin position="33"/>
        <end position="192"/>
    </location>
</feature>
<gene>
    <name evidence="9" type="ORF">Lbir_0769</name>
    <name evidence="10" type="ORF">NCTC12437_02411</name>
</gene>
<dbReference type="STRING" id="28083.Lbir_0769"/>
<evidence type="ECO:0000259" key="8">
    <source>
        <dbReference type="Pfam" id="PF25145"/>
    </source>
</evidence>
<dbReference type="OrthoDB" id="5289056at2"/>
<keyword evidence="11" id="KW-1185">Reference proteome</keyword>
<reference evidence="9 11" key="1">
    <citation type="submission" date="2015-11" db="EMBL/GenBank/DDBJ databases">
        <title>Genomic analysis of 38 Legionella species identifies large and diverse effector repertoires.</title>
        <authorList>
            <person name="Burstein D."/>
            <person name="Amaro F."/>
            <person name="Zusman T."/>
            <person name="Lifshitz Z."/>
            <person name="Cohen O."/>
            <person name="Gilbert J.A."/>
            <person name="Pupko T."/>
            <person name="Shuman H.A."/>
            <person name="Segal G."/>
        </authorList>
    </citation>
    <scope>NUCLEOTIDE SEQUENCE [LARGE SCALE GENOMIC DNA]</scope>
    <source>
        <strain evidence="9 11">CDC#1407-AL-14</strain>
    </source>
</reference>
<dbReference type="PANTHER" id="PTHR33507:SF4">
    <property type="entry name" value="NODULATION COMPETITIVENESS PROTEIN NFED"/>
    <property type="match status" value="1"/>
</dbReference>
<protein>
    <submittedName>
        <fullName evidence="10">Transmembrane protein</fullName>
    </submittedName>
</protein>
<dbReference type="Pfam" id="PF24961">
    <property type="entry name" value="NfeD_membrane"/>
    <property type="match status" value="1"/>
</dbReference>
<evidence type="ECO:0000259" key="6">
    <source>
        <dbReference type="Pfam" id="PF01957"/>
    </source>
</evidence>
<dbReference type="FunFam" id="3.90.226.10:FF:000089">
    <property type="entry name" value="Membrane-bound serine protease"/>
    <property type="match status" value="1"/>
</dbReference>
<dbReference type="InterPro" id="IPR029045">
    <property type="entry name" value="ClpP/crotonase-like_dom_sf"/>
</dbReference>
<comment type="subcellular location">
    <subcellularLocation>
        <location evidence="1">Membrane</location>
        <topology evidence="1">Multi-pass membrane protein</topology>
    </subcellularLocation>
</comment>
<accession>A0A378IBL8</accession>
<evidence type="ECO:0000256" key="1">
    <source>
        <dbReference type="ARBA" id="ARBA00004141"/>
    </source>
</evidence>
<evidence type="ECO:0000259" key="7">
    <source>
        <dbReference type="Pfam" id="PF24961"/>
    </source>
</evidence>
<dbReference type="InterPro" id="IPR056739">
    <property type="entry name" value="NfeD_membrane"/>
</dbReference>
<dbReference type="Proteomes" id="UP000054735">
    <property type="component" value="Unassembled WGS sequence"/>
</dbReference>
<dbReference type="AlphaFoldDB" id="A0A378IBL8"/>
<proteinExistence type="predicted"/>
<evidence type="ECO:0000313" key="10">
    <source>
        <dbReference type="EMBL" id="STX32617.1"/>
    </source>
</evidence>
<dbReference type="Gene3D" id="3.90.226.10">
    <property type="entry name" value="2-enoyl-CoA Hydratase, Chain A, domain 1"/>
    <property type="match status" value="1"/>
</dbReference>
<dbReference type="Proteomes" id="UP000255066">
    <property type="component" value="Unassembled WGS sequence"/>
</dbReference>
<dbReference type="GO" id="GO:0016020">
    <property type="term" value="C:membrane"/>
    <property type="evidence" value="ECO:0007669"/>
    <property type="project" value="UniProtKB-SubCell"/>
</dbReference>
<feature type="domain" description="NfeD-like C-terminal" evidence="6">
    <location>
        <begin position="374"/>
        <end position="425"/>
    </location>
</feature>
<feature type="transmembrane region" description="Helical" evidence="5">
    <location>
        <begin position="308"/>
        <end position="327"/>
    </location>
</feature>
<feature type="transmembrane region" description="Helical" evidence="5">
    <location>
        <begin position="231"/>
        <end position="253"/>
    </location>
</feature>
<dbReference type="Pfam" id="PF25145">
    <property type="entry name" value="NfeD1b_N"/>
    <property type="match status" value="1"/>
</dbReference>
<dbReference type="Gene3D" id="2.40.50.140">
    <property type="entry name" value="Nucleic acid-binding proteins"/>
    <property type="match status" value="1"/>
</dbReference>
<reference evidence="10 12" key="2">
    <citation type="submission" date="2018-06" db="EMBL/GenBank/DDBJ databases">
        <authorList>
            <consortium name="Pathogen Informatics"/>
            <person name="Doyle S."/>
        </authorList>
    </citation>
    <scope>NUCLEOTIDE SEQUENCE [LARGE SCALE GENOMIC DNA]</scope>
    <source>
        <strain evidence="10 12">NCTC12437</strain>
    </source>
</reference>
<evidence type="ECO:0000313" key="11">
    <source>
        <dbReference type="Proteomes" id="UP000054735"/>
    </source>
</evidence>
<dbReference type="SUPFAM" id="SSF141322">
    <property type="entry name" value="NfeD domain-like"/>
    <property type="match status" value="1"/>
</dbReference>
<keyword evidence="4 5" id="KW-0472">Membrane</keyword>
<evidence type="ECO:0000256" key="5">
    <source>
        <dbReference type="SAM" id="Phobius"/>
    </source>
</evidence>
<dbReference type="InterPro" id="IPR012340">
    <property type="entry name" value="NA-bd_OB-fold"/>
</dbReference>
<evidence type="ECO:0000256" key="2">
    <source>
        <dbReference type="ARBA" id="ARBA00022692"/>
    </source>
</evidence>
<feature type="transmembrane region" description="Helical" evidence="5">
    <location>
        <begin position="260"/>
        <end position="278"/>
    </location>
</feature>
<organism evidence="10 12">
    <name type="scientific">Legionella birminghamensis</name>
    <dbReference type="NCBI Taxonomy" id="28083"/>
    <lineage>
        <taxon>Bacteria</taxon>
        <taxon>Pseudomonadati</taxon>
        <taxon>Pseudomonadota</taxon>
        <taxon>Gammaproteobacteria</taxon>
        <taxon>Legionellales</taxon>
        <taxon>Legionellaceae</taxon>
        <taxon>Legionella</taxon>
    </lineage>
</organism>
<dbReference type="InterPro" id="IPR052165">
    <property type="entry name" value="Membrane_assoc_protease"/>
</dbReference>
<dbReference type="PANTHER" id="PTHR33507">
    <property type="entry name" value="INNER MEMBRANE PROTEIN YBBJ"/>
    <property type="match status" value="1"/>
</dbReference>
<feature type="domain" description="NfeD integral membrane" evidence="7">
    <location>
        <begin position="239"/>
        <end position="356"/>
    </location>
</feature>
<evidence type="ECO:0000256" key="3">
    <source>
        <dbReference type="ARBA" id="ARBA00022989"/>
    </source>
</evidence>
<keyword evidence="2 5" id="KW-0812">Transmembrane</keyword>
<keyword evidence="3 5" id="KW-1133">Transmembrane helix</keyword>
<dbReference type="Pfam" id="PF01957">
    <property type="entry name" value="NfeD"/>
    <property type="match status" value="1"/>
</dbReference>
<dbReference type="SUPFAM" id="SSF52096">
    <property type="entry name" value="ClpP/crotonase"/>
    <property type="match status" value="1"/>
</dbReference>
<sequence length="438" mass="46387">MSIKRVIINSLIAFALIIIYGSAQASKIVELTIKGSIGPATADYLSRSISSAQDANLILIVLDTPGGLDKSTRQIIQDILASKVPIVTYVYPKGARAASAGTFLLYASTIAAMAPGTNLGAASPVSLSGDNKEKSGVMDKKVTNDSVAYIRSLAQLRGRNAVFAEQAVMSASTLTANEALKKGVIDLIAENTKDLLSKLDGKTVNQAGLSIQINSSNPEIILIQPDWRMKFLLVITDPTIAYLLLLLGIYGIFFELVNPGFVLPGVIGSISMIIALYGLQLLPVNYAGLALMVIGIGFIITEAFTSSFGVLGVGGTIAFIAGSILLIDTEHQSYQIARSAIWSMAAANILALFTLLGMAIQTRRKTVQHGLSILLNAEGRALNDINLDGQAVIRGEIWSVSSQTPIAANKPLRVVRAEGLNLEVEEIDTEEADNQGGS</sequence>
<dbReference type="EMBL" id="UGNW01000001">
    <property type="protein sequence ID" value="STX32617.1"/>
    <property type="molecule type" value="Genomic_DNA"/>
</dbReference>
<feature type="transmembrane region" description="Helical" evidence="5">
    <location>
        <begin position="339"/>
        <end position="360"/>
    </location>
</feature>
<dbReference type="InterPro" id="IPR002810">
    <property type="entry name" value="NfeD-like_C"/>
</dbReference>
<dbReference type="CDD" id="cd07020">
    <property type="entry name" value="Clp_protease_NfeD_1"/>
    <property type="match status" value="1"/>
</dbReference>
<dbReference type="EMBL" id="LNXT01000009">
    <property type="protein sequence ID" value="KTC74489.1"/>
    <property type="molecule type" value="Genomic_DNA"/>
</dbReference>
<feature type="transmembrane region" description="Helical" evidence="5">
    <location>
        <begin position="284"/>
        <end position="301"/>
    </location>
</feature>